<keyword evidence="2" id="KW-1185">Reference proteome</keyword>
<reference evidence="1" key="1">
    <citation type="journal article" date="2023" name="Mol. Phylogenet. Evol.">
        <title>Genome-scale phylogeny and comparative genomics of the fungal order Sordariales.</title>
        <authorList>
            <person name="Hensen N."/>
            <person name="Bonometti L."/>
            <person name="Westerberg I."/>
            <person name="Brannstrom I.O."/>
            <person name="Guillou S."/>
            <person name="Cros-Aarteil S."/>
            <person name="Calhoun S."/>
            <person name="Haridas S."/>
            <person name="Kuo A."/>
            <person name="Mondo S."/>
            <person name="Pangilinan J."/>
            <person name="Riley R."/>
            <person name="LaButti K."/>
            <person name="Andreopoulos B."/>
            <person name="Lipzen A."/>
            <person name="Chen C."/>
            <person name="Yan M."/>
            <person name="Daum C."/>
            <person name="Ng V."/>
            <person name="Clum A."/>
            <person name="Steindorff A."/>
            <person name="Ohm R.A."/>
            <person name="Martin F."/>
            <person name="Silar P."/>
            <person name="Natvig D.O."/>
            <person name="Lalanne C."/>
            <person name="Gautier V."/>
            <person name="Ament-Velasquez S.L."/>
            <person name="Kruys A."/>
            <person name="Hutchinson M.I."/>
            <person name="Powell A.J."/>
            <person name="Barry K."/>
            <person name="Miller A.N."/>
            <person name="Grigoriev I.V."/>
            <person name="Debuchy R."/>
            <person name="Gladieux P."/>
            <person name="Hiltunen Thoren M."/>
            <person name="Johannesson H."/>
        </authorList>
    </citation>
    <scope>NUCLEOTIDE SEQUENCE</scope>
    <source>
        <strain evidence="1">CBS 103.79</strain>
    </source>
</reference>
<dbReference type="EMBL" id="MU855621">
    <property type="protein sequence ID" value="KAK3900967.1"/>
    <property type="molecule type" value="Genomic_DNA"/>
</dbReference>
<dbReference type="Proteomes" id="UP001303889">
    <property type="component" value="Unassembled WGS sequence"/>
</dbReference>
<name>A0AAN6MHH1_9PEZI</name>
<organism evidence="1 2">
    <name type="scientific">Staphylotrichum tortipilum</name>
    <dbReference type="NCBI Taxonomy" id="2831512"/>
    <lineage>
        <taxon>Eukaryota</taxon>
        <taxon>Fungi</taxon>
        <taxon>Dikarya</taxon>
        <taxon>Ascomycota</taxon>
        <taxon>Pezizomycotina</taxon>
        <taxon>Sordariomycetes</taxon>
        <taxon>Sordariomycetidae</taxon>
        <taxon>Sordariales</taxon>
        <taxon>Chaetomiaceae</taxon>
        <taxon>Staphylotrichum</taxon>
    </lineage>
</organism>
<comment type="caution">
    <text evidence="1">The sequence shown here is derived from an EMBL/GenBank/DDBJ whole genome shotgun (WGS) entry which is preliminary data.</text>
</comment>
<protein>
    <submittedName>
        <fullName evidence="1">Uncharacterized protein</fullName>
    </submittedName>
</protein>
<evidence type="ECO:0000313" key="1">
    <source>
        <dbReference type="EMBL" id="KAK3900967.1"/>
    </source>
</evidence>
<evidence type="ECO:0000313" key="2">
    <source>
        <dbReference type="Proteomes" id="UP001303889"/>
    </source>
</evidence>
<dbReference type="AlphaFoldDB" id="A0AAN6MHH1"/>
<reference evidence="1" key="2">
    <citation type="submission" date="2023-05" db="EMBL/GenBank/DDBJ databases">
        <authorList>
            <consortium name="Lawrence Berkeley National Laboratory"/>
            <person name="Steindorff A."/>
            <person name="Hensen N."/>
            <person name="Bonometti L."/>
            <person name="Westerberg I."/>
            <person name="Brannstrom I.O."/>
            <person name="Guillou S."/>
            <person name="Cros-Aarteil S."/>
            <person name="Calhoun S."/>
            <person name="Haridas S."/>
            <person name="Kuo A."/>
            <person name="Mondo S."/>
            <person name="Pangilinan J."/>
            <person name="Riley R."/>
            <person name="Labutti K."/>
            <person name="Andreopoulos B."/>
            <person name="Lipzen A."/>
            <person name="Chen C."/>
            <person name="Yanf M."/>
            <person name="Daum C."/>
            <person name="Ng V."/>
            <person name="Clum A."/>
            <person name="Ohm R."/>
            <person name="Martin F."/>
            <person name="Silar P."/>
            <person name="Natvig D."/>
            <person name="Lalanne C."/>
            <person name="Gautier V."/>
            <person name="Ament-Velasquez S.L."/>
            <person name="Kruys A."/>
            <person name="Hutchinson M.I."/>
            <person name="Powell A.J."/>
            <person name="Barry K."/>
            <person name="Miller A.N."/>
            <person name="Grigoriev I.V."/>
            <person name="Debuchy R."/>
            <person name="Gladieux P."/>
            <person name="Thoren M.H."/>
            <person name="Johannesson H."/>
        </authorList>
    </citation>
    <scope>NUCLEOTIDE SEQUENCE</scope>
    <source>
        <strain evidence="1">CBS 103.79</strain>
    </source>
</reference>
<proteinExistence type="predicted"/>
<accession>A0AAN6MHH1</accession>
<gene>
    <name evidence="1" type="ORF">C8A05DRAFT_16788</name>
</gene>
<sequence>MSFQPTATVPFTIIAVGAGPLAFDDSPDLYRIRIKPEHAGDGPTTKYLVAPNTSKTLTGPDAHIRRDNLISFDTVPVGDWVVAHLALTAADSKLEIVSLSKPTPASLEAIGLYSASPVWHPVTIPNAACQLPGSYQTITITTPSGAIVSVPKPPPLQCMDYPDAAVFPAPPGLTAAPAPSSVVCITEWIPGHDLGVGADSRAYERISARDPTLSPRFLGHVAENGPGSRVIGYLLENLPDSVREAGPADLDACRAALGRLHALGLAKAPLRRHSFLVRKDGSVLLQGPFVGEGSAWEGGDTVTDRMAAAMESLEVVLATSPSEYENREARLLRMVDPERKRALDAFEEAHGLIVPFVYWQESREGGGRITLTLEQHGVLAKEFEENGFRWSKELQEEAERRFGPSAEGVDE</sequence>